<dbReference type="AlphaFoldDB" id="A0A7J6DVY1"/>
<accession>A0A7J6DVY1</accession>
<evidence type="ECO:0000259" key="1">
    <source>
        <dbReference type="Pfam" id="PF11886"/>
    </source>
</evidence>
<dbReference type="Proteomes" id="UP000525078">
    <property type="component" value="Unassembled WGS sequence"/>
</dbReference>
<proteinExistence type="predicted"/>
<dbReference type="InterPro" id="IPR024283">
    <property type="entry name" value="TOC159_MAD"/>
</dbReference>
<sequence>MHSPSLPLSSKLNDSQSQFDGNFVVKVDRGVDDDEQVSLGPKSIPTDYESNVNVLVEEVETKNISGREEGVAAMEQSTKQKILSLVKNVTKKCLPDIVLYVDRTILTVKLAISVVVLSHFMKILSVTSLLTTVSVDHRKLFSGDIGDSDSDDGEKDDESEEANFPISQDQLPIGLSLVKWKGDLALGADLQSQFSFGRNYKVVVRAGLSNKLSGQISICTSSSKQL</sequence>
<evidence type="ECO:0000313" key="4">
    <source>
        <dbReference type="Proteomes" id="UP000525078"/>
    </source>
</evidence>
<dbReference type="EMBL" id="JAATIP010000389">
    <property type="protein sequence ID" value="KAF4349689.1"/>
    <property type="molecule type" value="Genomic_DNA"/>
</dbReference>
<reference evidence="4 5" key="1">
    <citation type="journal article" date="2020" name="bioRxiv">
        <title>Sequence and annotation of 42 cannabis genomes reveals extensive copy number variation in cannabinoid synthesis and pathogen resistance genes.</title>
        <authorList>
            <person name="Mckernan K.J."/>
            <person name="Helbert Y."/>
            <person name="Kane L.T."/>
            <person name="Ebling H."/>
            <person name="Zhang L."/>
            <person name="Liu B."/>
            <person name="Eaton Z."/>
            <person name="Mclaughlin S."/>
            <person name="Kingan S."/>
            <person name="Baybayan P."/>
            <person name="Concepcion G."/>
            <person name="Jordan M."/>
            <person name="Riva A."/>
            <person name="Barbazuk W."/>
            <person name="Harkins T."/>
        </authorList>
    </citation>
    <scope>NUCLEOTIDE SEQUENCE [LARGE SCALE GENOMIC DNA]</scope>
    <source>
        <strain evidence="4 5">cv. Jamaican Lion 4</strain>
        <strain evidence="3">Father</strain>
        <strain evidence="2">Mother</strain>
        <tissue evidence="2">Leaf</tissue>
    </source>
</reference>
<dbReference type="Proteomes" id="UP000583929">
    <property type="component" value="Unassembled WGS sequence"/>
</dbReference>
<dbReference type="EMBL" id="JAATIQ010000601">
    <property type="protein sequence ID" value="KAF4350393.1"/>
    <property type="molecule type" value="Genomic_DNA"/>
</dbReference>
<organism evidence="2 4">
    <name type="scientific">Cannabis sativa</name>
    <name type="common">Hemp</name>
    <name type="synonym">Marijuana</name>
    <dbReference type="NCBI Taxonomy" id="3483"/>
    <lineage>
        <taxon>Eukaryota</taxon>
        <taxon>Viridiplantae</taxon>
        <taxon>Streptophyta</taxon>
        <taxon>Embryophyta</taxon>
        <taxon>Tracheophyta</taxon>
        <taxon>Spermatophyta</taxon>
        <taxon>Magnoliopsida</taxon>
        <taxon>eudicotyledons</taxon>
        <taxon>Gunneridae</taxon>
        <taxon>Pentapetalae</taxon>
        <taxon>rosids</taxon>
        <taxon>fabids</taxon>
        <taxon>Rosales</taxon>
        <taxon>Cannabaceae</taxon>
        <taxon>Cannabis</taxon>
    </lineage>
</organism>
<gene>
    <name evidence="2" type="ORF">F8388_019649</name>
    <name evidence="3" type="ORF">G4B88_030911</name>
</gene>
<evidence type="ECO:0000313" key="2">
    <source>
        <dbReference type="EMBL" id="KAF4349689.1"/>
    </source>
</evidence>
<keyword evidence="5" id="KW-1185">Reference proteome</keyword>
<dbReference type="Pfam" id="PF11886">
    <property type="entry name" value="TOC159_MAD"/>
    <property type="match status" value="1"/>
</dbReference>
<name>A0A7J6DVY1_CANSA</name>
<evidence type="ECO:0000313" key="5">
    <source>
        <dbReference type="Proteomes" id="UP000583929"/>
    </source>
</evidence>
<protein>
    <recommendedName>
        <fullName evidence="1">Translocase of chloroplast 159/132 membrane anchor domain-containing protein</fullName>
    </recommendedName>
</protein>
<feature type="domain" description="Translocase of chloroplast 159/132 membrane anchor" evidence="1">
    <location>
        <begin position="160"/>
        <end position="226"/>
    </location>
</feature>
<evidence type="ECO:0000313" key="3">
    <source>
        <dbReference type="EMBL" id="KAF4350393.1"/>
    </source>
</evidence>
<comment type="caution">
    <text evidence="2">The sequence shown here is derived from an EMBL/GenBank/DDBJ whole genome shotgun (WGS) entry which is preliminary data.</text>
</comment>